<keyword evidence="5 13" id="KW-0444">Lipid biosynthesis</keyword>
<reference evidence="14 15" key="1">
    <citation type="submission" date="2019-02" db="EMBL/GenBank/DDBJ databases">
        <title>Deep-cultivation of Planctomycetes and their phenomic and genomic characterization uncovers novel biology.</title>
        <authorList>
            <person name="Wiegand S."/>
            <person name="Jogler M."/>
            <person name="Boedeker C."/>
            <person name="Pinto D."/>
            <person name="Vollmers J."/>
            <person name="Rivas-Marin E."/>
            <person name="Kohn T."/>
            <person name="Peeters S.H."/>
            <person name="Heuer A."/>
            <person name="Rast P."/>
            <person name="Oberbeckmann S."/>
            <person name="Bunk B."/>
            <person name="Jeske O."/>
            <person name="Meyerdierks A."/>
            <person name="Storesund J.E."/>
            <person name="Kallscheuer N."/>
            <person name="Luecker S."/>
            <person name="Lage O.M."/>
            <person name="Pohl T."/>
            <person name="Merkel B.J."/>
            <person name="Hornburger P."/>
            <person name="Mueller R.-W."/>
            <person name="Bruemmer F."/>
            <person name="Labrenz M."/>
            <person name="Spormann A.M."/>
            <person name="Op den Camp H."/>
            <person name="Overmann J."/>
            <person name="Amann R."/>
            <person name="Jetten M.S.M."/>
            <person name="Mascher T."/>
            <person name="Medema M.H."/>
            <person name="Devos D.P."/>
            <person name="Kaster A.-K."/>
            <person name="Ovreas L."/>
            <person name="Rohde M."/>
            <person name="Galperin M.Y."/>
            <person name="Jogler C."/>
        </authorList>
    </citation>
    <scope>NUCLEOTIDE SEQUENCE [LARGE SCALE GENOMIC DNA]</scope>
    <source>
        <strain evidence="14 15">Mal4</strain>
    </source>
</reference>
<evidence type="ECO:0000256" key="3">
    <source>
        <dbReference type="ARBA" id="ARBA00012071"/>
    </source>
</evidence>
<evidence type="ECO:0000256" key="9">
    <source>
        <dbReference type="ARBA" id="ARBA00022777"/>
    </source>
</evidence>
<dbReference type="GO" id="GO:0005524">
    <property type="term" value="F:ATP binding"/>
    <property type="evidence" value="ECO:0007669"/>
    <property type="project" value="UniProtKB-UniRule"/>
</dbReference>
<protein>
    <recommendedName>
        <fullName evidence="4 13">Tetraacyldisaccharide 4'-kinase</fullName>
        <ecNumber evidence="3 13">2.7.1.130</ecNumber>
    </recommendedName>
    <alternativeName>
        <fullName evidence="12 13">Lipid A 4'-kinase</fullName>
    </alternativeName>
</protein>
<dbReference type="KEGG" id="mri:Mal4_58730"/>
<evidence type="ECO:0000256" key="7">
    <source>
        <dbReference type="ARBA" id="ARBA00022679"/>
    </source>
</evidence>
<evidence type="ECO:0000256" key="11">
    <source>
        <dbReference type="ARBA" id="ARBA00023098"/>
    </source>
</evidence>
<comment type="catalytic activity">
    <reaction evidence="13">
        <text>a lipid A disaccharide + ATP = a lipid IVA + ADP + H(+)</text>
        <dbReference type="Rhea" id="RHEA:67840"/>
        <dbReference type="ChEBI" id="CHEBI:15378"/>
        <dbReference type="ChEBI" id="CHEBI:30616"/>
        <dbReference type="ChEBI" id="CHEBI:176343"/>
        <dbReference type="ChEBI" id="CHEBI:176425"/>
        <dbReference type="ChEBI" id="CHEBI:456216"/>
        <dbReference type="EC" id="2.7.1.130"/>
    </reaction>
</comment>
<name>A0A517ZGA3_9PLAN</name>
<dbReference type="AlphaFoldDB" id="A0A517ZGA3"/>
<keyword evidence="6 13" id="KW-0441">Lipid A biosynthesis</keyword>
<dbReference type="HAMAP" id="MF_00409">
    <property type="entry name" value="LpxK"/>
    <property type="match status" value="1"/>
</dbReference>
<evidence type="ECO:0000256" key="13">
    <source>
        <dbReference type="HAMAP-Rule" id="MF_00409"/>
    </source>
</evidence>
<evidence type="ECO:0000256" key="2">
    <source>
        <dbReference type="ARBA" id="ARBA00004870"/>
    </source>
</evidence>
<dbReference type="PANTHER" id="PTHR42724">
    <property type="entry name" value="TETRAACYLDISACCHARIDE 4'-KINASE"/>
    <property type="match status" value="1"/>
</dbReference>
<dbReference type="NCBIfam" id="TIGR00682">
    <property type="entry name" value="lpxK"/>
    <property type="match status" value="1"/>
</dbReference>
<gene>
    <name evidence="13 14" type="primary">lpxK</name>
    <name evidence="14" type="ORF">Mal4_58730</name>
</gene>
<dbReference type="GO" id="GO:0009029">
    <property type="term" value="F:lipid-A 4'-kinase activity"/>
    <property type="evidence" value="ECO:0007669"/>
    <property type="project" value="UniProtKB-UniRule"/>
</dbReference>
<comment type="similarity">
    <text evidence="13">Belongs to the LpxK family.</text>
</comment>
<keyword evidence="9 13" id="KW-0418">Kinase</keyword>
<proteinExistence type="inferred from homology"/>
<evidence type="ECO:0000313" key="14">
    <source>
        <dbReference type="EMBL" id="QDU41505.1"/>
    </source>
</evidence>
<dbReference type="GO" id="GO:0005886">
    <property type="term" value="C:plasma membrane"/>
    <property type="evidence" value="ECO:0007669"/>
    <property type="project" value="TreeGrafter"/>
</dbReference>
<dbReference type="InterPro" id="IPR003758">
    <property type="entry name" value="LpxK"/>
</dbReference>
<evidence type="ECO:0000256" key="12">
    <source>
        <dbReference type="ARBA" id="ARBA00029757"/>
    </source>
</evidence>
<feature type="binding site" evidence="13">
    <location>
        <begin position="64"/>
        <end position="71"/>
    </location>
    <ligand>
        <name>ATP</name>
        <dbReference type="ChEBI" id="CHEBI:30616"/>
    </ligand>
</feature>
<comment type="function">
    <text evidence="1 13">Transfers the gamma-phosphate of ATP to the 4'-position of a tetraacyldisaccharide 1-phosphate intermediate (termed DS-1-P) to form tetraacyldisaccharide 1,4'-bis-phosphate (lipid IVA).</text>
</comment>
<dbReference type="Proteomes" id="UP000320496">
    <property type="component" value="Chromosome"/>
</dbReference>
<organism evidence="14 15">
    <name type="scientific">Maioricimonas rarisocia</name>
    <dbReference type="NCBI Taxonomy" id="2528026"/>
    <lineage>
        <taxon>Bacteria</taxon>
        <taxon>Pseudomonadati</taxon>
        <taxon>Planctomycetota</taxon>
        <taxon>Planctomycetia</taxon>
        <taxon>Planctomycetales</taxon>
        <taxon>Planctomycetaceae</taxon>
        <taxon>Maioricimonas</taxon>
    </lineage>
</organism>
<dbReference type="SUPFAM" id="SSF52540">
    <property type="entry name" value="P-loop containing nucleoside triphosphate hydrolases"/>
    <property type="match status" value="1"/>
</dbReference>
<dbReference type="Pfam" id="PF02606">
    <property type="entry name" value="LpxK"/>
    <property type="match status" value="1"/>
</dbReference>
<dbReference type="GO" id="GO:0009245">
    <property type="term" value="P:lipid A biosynthetic process"/>
    <property type="evidence" value="ECO:0007669"/>
    <property type="project" value="UniProtKB-UniRule"/>
</dbReference>
<dbReference type="InterPro" id="IPR027417">
    <property type="entry name" value="P-loop_NTPase"/>
</dbReference>
<keyword evidence="8 13" id="KW-0547">Nucleotide-binding</keyword>
<dbReference type="EMBL" id="CP036275">
    <property type="protein sequence ID" value="QDU41505.1"/>
    <property type="molecule type" value="Genomic_DNA"/>
</dbReference>
<evidence type="ECO:0000256" key="6">
    <source>
        <dbReference type="ARBA" id="ARBA00022556"/>
    </source>
</evidence>
<accession>A0A517ZGA3</accession>
<dbReference type="GO" id="GO:0009244">
    <property type="term" value="P:lipopolysaccharide core region biosynthetic process"/>
    <property type="evidence" value="ECO:0007669"/>
    <property type="project" value="TreeGrafter"/>
</dbReference>
<sequence length="353" mass="38852">MDRFALEVLSGTRRGPVAALLRAGLSLAEPLYSLGVRVRNAGYDRGWKSIERAPIPVISVGNVTTGGTGKTPTVAWLVQWLKEQGARPGILSRGYRSLDGEENDEKRLLDALCPGVPHLQNPDRVTSARRAVTDEDCTSLVLDDGFQHRRLGRDLDIVLIDCLNPWGYGHLLPRGLLREPRSSLNRAGVILLTRAGHCDATRREQIREEIARHTAAPALATTFEPTGFVNAVGDRLPADGLMDRRVAAFCGIGNPAGFRRTLTGMGLPVGEERLRVFPDHYHYNGRDLALLGQWGEELQADLLVTTRKDLVKLSDARIGRCPVWSVDIELRFLDDPAPLEQALLQTLGRKCPA</sequence>
<dbReference type="EC" id="2.7.1.130" evidence="3 13"/>
<evidence type="ECO:0000256" key="8">
    <source>
        <dbReference type="ARBA" id="ARBA00022741"/>
    </source>
</evidence>
<dbReference type="PANTHER" id="PTHR42724:SF1">
    <property type="entry name" value="TETRAACYLDISACCHARIDE 4'-KINASE, MITOCHONDRIAL-RELATED"/>
    <property type="match status" value="1"/>
</dbReference>
<keyword evidence="11 13" id="KW-0443">Lipid metabolism</keyword>
<comment type="pathway">
    <text evidence="2 13">Glycolipid biosynthesis; lipid IV(A) biosynthesis; lipid IV(A) from (3R)-3-hydroxytetradecanoyl-[acyl-carrier-protein] and UDP-N-acetyl-alpha-D-glucosamine: step 6/6.</text>
</comment>
<keyword evidence="10 13" id="KW-0067">ATP-binding</keyword>
<keyword evidence="7 13" id="KW-0808">Transferase</keyword>
<evidence type="ECO:0000313" key="15">
    <source>
        <dbReference type="Proteomes" id="UP000320496"/>
    </source>
</evidence>
<evidence type="ECO:0000256" key="4">
    <source>
        <dbReference type="ARBA" id="ARBA00016436"/>
    </source>
</evidence>
<dbReference type="UniPathway" id="UPA00359">
    <property type="reaction ID" value="UER00482"/>
</dbReference>
<evidence type="ECO:0000256" key="1">
    <source>
        <dbReference type="ARBA" id="ARBA00002274"/>
    </source>
</evidence>
<evidence type="ECO:0000256" key="10">
    <source>
        <dbReference type="ARBA" id="ARBA00022840"/>
    </source>
</evidence>
<keyword evidence="15" id="KW-1185">Reference proteome</keyword>
<evidence type="ECO:0000256" key="5">
    <source>
        <dbReference type="ARBA" id="ARBA00022516"/>
    </source>
</evidence>
<dbReference type="RefSeq" id="WP_197443930.1">
    <property type="nucleotide sequence ID" value="NZ_CP036275.1"/>
</dbReference>